<dbReference type="InterPro" id="IPR029045">
    <property type="entry name" value="ClpP/crotonase-like_dom_sf"/>
</dbReference>
<dbReference type="Proteomes" id="UP000282002">
    <property type="component" value="Chromosome"/>
</dbReference>
<evidence type="ECO:0000313" key="2">
    <source>
        <dbReference type="EMBL" id="AZL58096.1"/>
    </source>
</evidence>
<dbReference type="OrthoDB" id="5936191at2"/>
<name>A0A3S8U3C0_9RHOB</name>
<dbReference type="RefSeq" id="WP_125324297.1">
    <property type="nucleotide sequence ID" value="NZ_CP034328.1"/>
</dbReference>
<organism evidence="2 3">
    <name type="scientific">Tabrizicola piscis</name>
    <dbReference type="NCBI Taxonomy" id="2494374"/>
    <lineage>
        <taxon>Bacteria</taxon>
        <taxon>Pseudomonadati</taxon>
        <taxon>Pseudomonadota</taxon>
        <taxon>Alphaproteobacteria</taxon>
        <taxon>Rhodobacterales</taxon>
        <taxon>Paracoccaceae</taxon>
        <taxon>Tabrizicola</taxon>
    </lineage>
</organism>
<reference evidence="2 3" key="1">
    <citation type="submission" date="2018-12" db="EMBL/GenBank/DDBJ databases">
        <title>Complete genome sequencing of Tabrizicola sp. K13M18.</title>
        <authorList>
            <person name="Bae J.-W."/>
        </authorList>
    </citation>
    <scope>NUCLEOTIDE SEQUENCE [LARGE SCALE GENOMIC DNA]</scope>
    <source>
        <strain evidence="2 3">K13M18</strain>
    </source>
</reference>
<dbReference type="EMBL" id="CP034328">
    <property type="protein sequence ID" value="AZL58096.1"/>
    <property type="molecule type" value="Genomic_DNA"/>
</dbReference>
<evidence type="ECO:0008006" key="4">
    <source>
        <dbReference type="Google" id="ProtNLM"/>
    </source>
</evidence>
<dbReference type="Gene3D" id="3.90.226.10">
    <property type="entry name" value="2-enoyl-CoA Hydratase, Chain A, domain 1"/>
    <property type="match status" value="1"/>
</dbReference>
<dbReference type="KEGG" id="taw:EI545_04135"/>
<gene>
    <name evidence="2" type="ORF">EI545_04135</name>
</gene>
<protein>
    <recommendedName>
        <fullName evidence="4">Periplasmic protein-like protein</fullName>
    </recommendedName>
</protein>
<evidence type="ECO:0000256" key="1">
    <source>
        <dbReference type="SAM" id="MobiDB-lite"/>
    </source>
</evidence>
<feature type="region of interest" description="Disordered" evidence="1">
    <location>
        <begin position="72"/>
        <end position="91"/>
    </location>
</feature>
<dbReference type="AlphaFoldDB" id="A0A3S8U3C0"/>
<accession>A0A3S8U3C0</accession>
<evidence type="ECO:0000313" key="3">
    <source>
        <dbReference type="Proteomes" id="UP000282002"/>
    </source>
</evidence>
<proteinExistence type="predicted"/>
<keyword evidence="3" id="KW-1185">Reference proteome</keyword>
<dbReference type="SUPFAM" id="SSF52096">
    <property type="entry name" value="ClpP/crotonase"/>
    <property type="match status" value="1"/>
</dbReference>
<sequence length="265" mass="28453">MSDAVVSVRNAKRWSGARILKLTLVAQCALGVFVVLADLPREFLAGLTGTERSPEMDVPIAPGNQTRRFEPRRAPLDLPAPPGFQGDDSVPSRLEFTSTDLENRDGAALLNGTIAEGDAERFADWLLALPALPSAIALNSPGGSVGDALTIGRLVREKAIPMVIAPGAFCFSACPYILAAGVEREVSKEGFVGVHQHYFGENTYLPAFLLVSDIQAGQGEVMAYLEEMGIDPMIMAKALVTPPDDIYILLPEELEAFRLATEVTE</sequence>